<keyword evidence="3" id="KW-1185">Reference proteome</keyword>
<dbReference type="KEGG" id="cdet:87942537"/>
<dbReference type="AlphaFoldDB" id="A0AAX4ICQ3"/>
<gene>
    <name evidence="2" type="ORF">CDEST_06034</name>
</gene>
<dbReference type="EMBL" id="CP137308">
    <property type="protein sequence ID" value="WQF81020.1"/>
    <property type="molecule type" value="Genomic_DNA"/>
</dbReference>
<proteinExistence type="predicted"/>
<dbReference type="RefSeq" id="XP_062778244.1">
    <property type="nucleotide sequence ID" value="XM_062922193.1"/>
</dbReference>
<feature type="region of interest" description="Disordered" evidence="1">
    <location>
        <begin position="54"/>
        <end position="75"/>
    </location>
</feature>
<evidence type="ECO:0000256" key="1">
    <source>
        <dbReference type="SAM" id="MobiDB-lite"/>
    </source>
</evidence>
<dbReference type="GeneID" id="87942537"/>
<protein>
    <submittedName>
        <fullName evidence="2">Uncharacterized protein</fullName>
    </submittedName>
</protein>
<name>A0AAX4ICQ3_9PEZI</name>
<organism evidence="2 3">
    <name type="scientific">Colletotrichum destructivum</name>
    <dbReference type="NCBI Taxonomy" id="34406"/>
    <lineage>
        <taxon>Eukaryota</taxon>
        <taxon>Fungi</taxon>
        <taxon>Dikarya</taxon>
        <taxon>Ascomycota</taxon>
        <taxon>Pezizomycotina</taxon>
        <taxon>Sordariomycetes</taxon>
        <taxon>Hypocreomycetidae</taxon>
        <taxon>Glomerellales</taxon>
        <taxon>Glomerellaceae</taxon>
        <taxon>Colletotrichum</taxon>
        <taxon>Colletotrichum destructivum species complex</taxon>
    </lineage>
</organism>
<sequence>MHLIAAKKRTDTRQSTTAITRLSTVQLSASPREPRDARRHHNCHFSIKPIRLPRPFLGTRRPTKMTAPDHSTPYLHRPVPSLRLQPAAAGLPVYNCYPCPPMRP</sequence>
<feature type="region of interest" description="Disordered" evidence="1">
    <location>
        <begin position="1"/>
        <end position="40"/>
    </location>
</feature>
<reference evidence="3" key="1">
    <citation type="journal article" date="2023" name="bioRxiv">
        <title>Complete genome of the Medicago anthracnose fungus, Colletotrichum destructivum, reveals a mini-chromosome-like region within a core chromosome.</title>
        <authorList>
            <person name="Lapalu N."/>
            <person name="Simon A."/>
            <person name="Lu A."/>
            <person name="Plaumann P.-L."/>
            <person name="Amselem J."/>
            <person name="Pigne S."/>
            <person name="Auger A."/>
            <person name="Koch C."/>
            <person name="Dallery J.-F."/>
            <person name="O'Connell R.J."/>
        </authorList>
    </citation>
    <scope>NUCLEOTIDE SEQUENCE [LARGE SCALE GENOMIC DNA]</scope>
    <source>
        <strain evidence="3">CBS 520.97</strain>
    </source>
</reference>
<dbReference type="Proteomes" id="UP001322277">
    <property type="component" value="Chromosome 4"/>
</dbReference>
<evidence type="ECO:0000313" key="3">
    <source>
        <dbReference type="Proteomes" id="UP001322277"/>
    </source>
</evidence>
<evidence type="ECO:0000313" key="2">
    <source>
        <dbReference type="EMBL" id="WQF81020.1"/>
    </source>
</evidence>
<feature type="compositionally biased region" description="Polar residues" evidence="1">
    <location>
        <begin position="13"/>
        <end position="29"/>
    </location>
</feature>
<accession>A0AAX4ICQ3</accession>